<reference evidence="5 6" key="1">
    <citation type="submission" date="2020-08" db="EMBL/GenBank/DDBJ databases">
        <title>Genomic Encyclopedia of Type Strains, Phase III (KMG-III): the genomes of soil and plant-associated and newly described type strains.</title>
        <authorList>
            <person name="Whitman W."/>
        </authorList>
    </citation>
    <scope>NUCLEOTIDE SEQUENCE [LARGE SCALE GENOMIC DNA]</scope>
    <source>
        <strain evidence="5 6">CECT 8840</strain>
    </source>
</reference>
<evidence type="ECO:0000256" key="2">
    <source>
        <dbReference type="ARBA" id="ARBA00022857"/>
    </source>
</evidence>
<organism evidence="5 6">
    <name type="scientific">Streptosporangium saharense</name>
    <dbReference type="NCBI Taxonomy" id="1706840"/>
    <lineage>
        <taxon>Bacteria</taxon>
        <taxon>Bacillati</taxon>
        <taxon>Actinomycetota</taxon>
        <taxon>Actinomycetes</taxon>
        <taxon>Streptosporangiales</taxon>
        <taxon>Streptosporangiaceae</taxon>
        <taxon>Streptosporangium</taxon>
    </lineage>
</organism>
<dbReference type="PANTHER" id="PTHR38011:SF7">
    <property type="entry name" value="2,5-DIAMINO-6-RIBOSYLAMINO-4(3H)-PYRIMIDINONE 5'-PHOSPHATE REDUCTASE"/>
    <property type="match status" value="1"/>
</dbReference>
<dbReference type="AlphaFoldDB" id="A0A7W7QNT8"/>
<dbReference type="Pfam" id="PF01872">
    <property type="entry name" value="RibD_C"/>
    <property type="match status" value="1"/>
</dbReference>
<evidence type="ECO:0000259" key="4">
    <source>
        <dbReference type="Pfam" id="PF01872"/>
    </source>
</evidence>
<gene>
    <name evidence="5" type="ORF">FHS44_004045</name>
</gene>
<dbReference type="InterPro" id="IPR002734">
    <property type="entry name" value="RibDG_C"/>
</dbReference>
<evidence type="ECO:0000313" key="5">
    <source>
        <dbReference type="EMBL" id="MBB4916937.1"/>
    </source>
</evidence>
<dbReference type="Proteomes" id="UP000552644">
    <property type="component" value="Unassembled WGS sequence"/>
</dbReference>
<keyword evidence="3 5" id="KW-0560">Oxidoreductase</keyword>
<feature type="domain" description="Bacterial bifunctional deaminase-reductase C-terminal" evidence="4">
    <location>
        <begin position="4"/>
        <end position="216"/>
    </location>
</feature>
<keyword evidence="2" id="KW-0521">NADP</keyword>
<dbReference type="EC" id="1.1.1.193" evidence="5"/>
<dbReference type="PANTHER" id="PTHR38011">
    <property type="entry name" value="DIHYDROFOLATE REDUCTASE FAMILY PROTEIN (AFU_ORTHOLOGUE AFUA_8G06820)"/>
    <property type="match status" value="1"/>
</dbReference>
<sequence length="234" mass="25171">MTRPFVLASVAMSLDGYIDDATPERLLLSNDEDFDRVDAVRATCDAILVGAGTVRADDPRLLVRADRRRAARVAEGRPESPLRAVIAGRRPLDPAARLFTTGETAKVVYAATPDVSVQRDALAEAAPVVDAGDPLDLDIVLADLAERGVERLMVEGGGTVHTLFLAADLVDELHVVIAPFLVGDPAAPRFVNPSHFPQNARNRMRLLEVRPIGDVILARYQPVRTPGIETGTGI</sequence>
<comment type="pathway">
    <text evidence="1">Cofactor biosynthesis; riboflavin biosynthesis.</text>
</comment>
<dbReference type="Gene3D" id="3.40.430.10">
    <property type="entry name" value="Dihydrofolate Reductase, subunit A"/>
    <property type="match status" value="1"/>
</dbReference>
<evidence type="ECO:0000256" key="1">
    <source>
        <dbReference type="ARBA" id="ARBA00005104"/>
    </source>
</evidence>
<proteinExistence type="predicted"/>
<accession>A0A7W7QNT8</accession>
<dbReference type="GO" id="GO:0009231">
    <property type="term" value="P:riboflavin biosynthetic process"/>
    <property type="evidence" value="ECO:0007669"/>
    <property type="project" value="InterPro"/>
</dbReference>
<dbReference type="RefSeq" id="WP_184716810.1">
    <property type="nucleotide sequence ID" value="NZ_JACHJP010000004.1"/>
</dbReference>
<dbReference type="InterPro" id="IPR050765">
    <property type="entry name" value="Riboflavin_Biosynth_HTPR"/>
</dbReference>
<dbReference type="GO" id="GO:0008703">
    <property type="term" value="F:5-amino-6-(5-phosphoribosylamino)uracil reductase activity"/>
    <property type="evidence" value="ECO:0007669"/>
    <property type="project" value="UniProtKB-EC"/>
</dbReference>
<evidence type="ECO:0000256" key="3">
    <source>
        <dbReference type="ARBA" id="ARBA00023002"/>
    </source>
</evidence>
<protein>
    <submittedName>
        <fullName evidence="5">5-amino-6-(5-phosphoribosylamino)uracil reductase</fullName>
        <ecNumber evidence="5">1.1.1.193</ecNumber>
    </submittedName>
</protein>
<comment type="caution">
    <text evidence="5">The sequence shown here is derived from an EMBL/GenBank/DDBJ whole genome shotgun (WGS) entry which is preliminary data.</text>
</comment>
<evidence type="ECO:0000313" key="6">
    <source>
        <dbReference type="Proteomes" id="UP000552644"/>
    </source>
</evidence>
<dbReference type="SUPFAM" id="SSF53597">
    <property type="entry name" value="Dihydrofolate reductase-like"/>
    <property type="match status" value="1"/>
</dbReference>
<keyword evidence="6" id="KW-1185">Reference proteome</keyword>
<name>A0A7W7QNT8_9ACTN</name>
<dbReference type="EMBL" id="JACHJP010000004">
    <property type="protein sequence ID" value="MBB4916937.1"/>
    <property type="molecule type" value="Genomic_DNA"/>
</dbReference>
<dbReference type="InterPro" id="IPR024072">
    <property type="entry name" value="DHFR-like_dom_sf"/>
</dbReference>